<proteinExistence type="predicted"/>
<name>A0A1Q4V3X9_9ACTN</name>
<sequence length="334" mass="37486">MRPDQERLIAIDRLYAEHWSAQRFGLINELSEQVAATCPDLRSLSHFSNGVVDFSLRPAGVAPLPGGRAGDLEIEREGRSGAQLVLSMQQFEKTLDPLLTGALMRMVVETPTGGLYCGRVKAAQHIVGVTLDGAGVPPMDEALNALITDIRVDLLSLSEEHPGGLDKPYHRLSGGERLHFTAGRQMDEPQVARLRGIWHRFLNPVDLQYAALFANWNLVCVGDAFEDPTIGVRFLNIDPATRRRKYRDTADQLRDTIAQLRNLLQPVSREPMTRLVLDVQEGAIYFHWLPNGHNGDFVCGVTLDQHQVDNAERRMRELLTELPQPIPRPRSRRQ</sequence>
<comment type="caution">
    <text evidence="1">The sequence shown here is derived from an EMBL/GenBank/DDBJ whole genome shotgun (WGS) entry which is preliminary data.</text>
</comment>
<evidence type="ECO:0000313" key="2">
    <source>
        <dbReference type="Proteomes" id="UP000186455"/>
    </source>
</evidence>
<evidence type="ECO:0000313" key="1">
    <source>
        <dbReference type="EMBL" id="OKH92562.1"/>
    </source>
</evidence>
<accession>A0A1Q4V3X9</accession>
<protein>
    <submittedName>
        <fullName evidence="1">Uncharacterized protein</fullName>
    </submittedName>
</protein>
<reference evidence="1 2" key="1">
    <citation type="submission" date="2015-06" db="EMBL/GenBank/DDBJ databases">
        <title>Cloning and characterization of the uncialamcin biosynthetic gene cluster.</title>
        <authorList>
            <person name="Yan X."/>
            <person name="Huang T."/>
            <person name="Ge H."/>
            <person name="Shen B."/>
        </authorList>
    </citation>
    <scope>NUCLEOTIDE SEQUENCE [LARGE SCALE GENOMIC DNA]</scope>
    <source>
        <strain evidence="1 2">DCA2648</strain>
    </source>
</reference>
<gene>
    <name evidence="1" type="ORF">AB852_23170</name>
</gene>
<dbReference type="STRING" id="1048205.AB852_23170"/>
<dbReference type="Proteomes" id="UP000186455">
    <property type="component" value="Unassembled WGS sequence"/>
</dbReference>
<keyword evidence="2" id="KW-1185">Reference proteome</keyword>
<dbReference type="AlphaFoldDB" id="A0A1Q4V3X9"/>
<organism evidence="1 2">
    <name type="scientific">Streptomyces uncialis</name>
    <dbReference type="NCBI Taxonomy" id="1048205"/>
    <lineage>
        <taxon>Bacteria</taxon>
        <taxon>Bacillati</taxon>
        <taxon>Actinomycetota</taxon>
        <taxon>Actinomycetes</taxon>
        <taxon>Kitasatosporales</taxon>
        <taxon>Streptomycetaceae</taxon>
        <taxon>Streptomyces</taxon>
    </lineage>
</organism>
<dbReference type="EMBL" id="LFBV01000006">
    <property type="protein sequence ID" value="OKH92562.1"/>
    <property type="molecule type" value="Genomic_DNA"/>
</dbReference>